<feature type="compositionally biased region" description="Acidic residues" evidence="1">
    <location>
        <begin position="26"/>
        <end position="37"/>
    </location>
</feature>
<accession>A0A8J3YDE5</accession>
<evidence type="ECO:0000313" key="3">
    <source>
        <dbReference type="Proteomes" id="UP000652013"/>
    </source>
</evidence>
<name>A0A8J3YDE5_9ACTN</name>
<keyword evidence="3" id="KW-1185">Reference proteome</keyword>
<comment type="caution">
    <text evidence="2">The sequence shown here is derived from an EMBL/GenBank/DDBJ whole genome shotgun (WGS) entry which is preliminary data.</text>
</comment>
<evidence type="ECO:0000313" key="2">
    <source>
        <dbReference type="EMBL" id="GIJ05859.1"/>
    </source>
</evidence>
<reference evidence="2" key="1">
    <citation type="submission" date="2021-01" db="EMBL/GenBank/DDBJ databases">
        <title>Whole genome shotgun sequence of Spirilliplanes yamanashiensis NBRC 15828.</title>
        <authorList>
            <person name="Komaki H."/>
            <person name="Tamura T."/>
        </authorList>
    </citation>
    <scope>NUCLEOTIDE SEQUENCE</scope>
    <source>
        <strain evidence="2">NBRC 15828</strain>
    </source>
</reference>
<gene>
    <name evidence="2" type="ORF">Sya03_52110</name>
</gene>
<feature type="region of interest" description="Disordered" evidence="1">
    <location>
        <begin position="21"/>
        <end position="109"/>
    </location>
</feature>
<proteinExistence type="predicted"/>
<dbReference type="EMBL" id="BOOY01000036">
    <property type="protein sequence ID" value="GIJ05859.1"/>
    <property type="molecule type" value="Genomic_DNA"/>
</dbReference>
<protein>
    <submittedName>
        <fullName evidence="2">Uncharacterized protein</fullName>
    </submittedName>
</protein>
<evidence type="ECO:0000256" key="1">
    <source>
        <dbReference type="SAM" id="MobiDB-lite"/>
    </source>
</evidence>
<dbReference type="Proteomes" id="UP000652013">
    <property type="component" value="Unassembled WGS sequence"/>
</dbReference>
<feature type="compositionally biased region" description="Basic and acidic residues" evidence="1">
    <location>
        <begin position="61"/>
        <end position="73"/>
    </location>
</feature>
<organism evidence="2 3">
    <name type="scientific">Spirilliplanes yamanashiensis</name>
    <dbReference type="NCBI Taxonomy" id="42233"/>
    <lineage>
        <taxon>Bacteria</taxon>
        <taxon>Bacillati</taxon>
        <taxon>Actinomycetota</taxon>
        <taxon>Actinomycetes</taxon>
        <taxon>Micromonosporales</taxon>
        <taxon>Micromonosporaceae</taxon>
        <taxon>Spirilliplanes</taxon>
    </lineage>
</organism>
<sequence>MSVGIAQRVRAVTHKEAGVVVADSSVGEDEEIGEDDPGAGSEAGRWPLRGDGSCGGLGRALAEDAHTTRADEQAHDDEDDAPQNLTTEQGENAGDDQDDCQDPEKCAHD</sequence>
<dbReference type="AlphaFoldDB" id="A0A8J3YDE5"/>